<evidence type="ECO:0000313" key="14">
    <source>
        <dbReference type="Proteomes" id="UP000605676"/>
    </source>
</evidence>
<dbReference type="PANTHER" id="PTHR20857:SF15">
    <property type="entry name" value="THIAMINE-PHOSPHATE SYNTHASE"/>
    <property type="match status" value="1"/>
</dbReference>
<dbReference type="InterPro" id="IPR036206">
    <property type="entry name" value="ThiamineP_synth_sf"/>
</dbReference>
<feature type="binding site" evidence="9">
    <location>
        <begin position="133"/>
        <end position="135"/>
    </location>
    <ligand>
        <name>2-[(2R,5Z)-2-carboxy-4-methylthiazol-5(2H)-ylidene]ethyl phosphate</name>
        <dbReference type="ChEBI" id="CHEBI:62899"/>
    </ligand>
</feature>
<feature type="binding site" evidence="9">
    <location>
        <position position="69"/>
    </location>
    <ligand>
        <name>Mg(2+)</name>
        <dbReference type="ChEBI" id="CHEBI:18420"/>
    </ligand>
</feature>
<evidence type="ECO:0000256" key="4">
    <source>
        <dbReference type="ARBA" id="ARBA00022842"/>
    </source>
</evidence>
<dbReference type="Gene3D" id="3.20.20.70">
    <property type="entry name" value="Aldolase class I"/>
    <property type="match status" value="1"/>
</dbReference>
<evidence type="ECO:0000256" key="9">
    <source>
        <dbReference type="HAMAP-Rule" id="MF_00097"/>
    </source>
</evidence>
<comment type="function">
    <text evidence="9">Condenses 4-methyl-5-(beta-hydroxyethyl)thiazole monophosphate (THZ-P) and 2-methyl-4-amino-5-hydroxymethyl pyrimidine pyrophosphate (HMP-PP) to form thiamine monophosphate (TMP).</text>
</comment>
<feature type="binding site" evidence="9">
    <location>
        <position position="88"/>
    </location>
    <ligand>
        <name>Mg(2+)</name>
        <dbReference type="ChEBI" id="CHEBI:18420"/>
    </ligand>
</feature>
<keyword evidence="3 9" id="KW-0479">Metal-binding</keyword>
<dbReference type="HAMAP" id="MF_00097">
    <property type="entry name" value="TMP_synthase"/>
    <property type="match status" value="1"/>
</dbReference>
<dbReference type="InterPro" id="IPR013785">
    <property type="entry name" value="Aldolase_TIM"/>
</dbReference>
<feature type="binding site" evidence="9">
    <location>
        <position position="68"/>
    </location>
    <ligand>
        <name>4-amino-2-methyl-5-(diphosphooxymethyl)pyrimidine</name>
        <dbReference type="ChEBI" id="CHEBI:57841"/>
    </ligand>
</feature>
<evidence type="ECO:0000256" key="10">
    <source>
        <dbReference type="RuleBase" id="RU003826"/>
    </source>
</evidence>
<feature type="binding site" evidence="9">
    <location>
        <position position="107"/>
    </location>
    <ligand>
        <name>4-amino-2-methyl-5-(diphosphooxymethyl)pyrimidine</name>
        <dbReference type="ChEBI" id="CHEBI:57841"/>
    </ligand>
</feature>
<evidence type="ECO:0000256" key="11">
    <source>
        <dbReference type="RuleBase" id="RU004253"/>
    </source>
</evidence>
<dbReference type="NCBIfam" id="NF000736">
    <property type="entry name" value="PRK00043.2-3"/>
    <property type="match status" value="1"/>
</dbReference>
<evidence type="ECO:0000256" key="6">
    <source>
        <dbReference type="ARBA" id="ARBA00047334"/>
    </source>
</evidence>
<comment type="catalytic activity">
    <reaction evidence="8 9 10">
        <text>2-[(2R,5Z)-2-carboxy-4-methylthiazol-5(2H)-ylidene]ethyl phosphate + 4-amino-2-methyl-5-(diphosphooxymethyl)pyrimidine + 2 H(+) = thiamine phosphate + CO2 + diphosphate</text>
        <dbReference type="Rhea" id="RHEA:47844"/>
        <dbReference type="ChEBI" id="CHEBI:15378"/>
        <dbReference type="ChEBI" id="CHEBI:16526"/>
        <dbReference type="ChEBI" id="CHEBI:33019"/>
        <dbReference type="ChEBI" id="CHEBI:37575"/>
        <dbReference type="ChEBI" id="CHEBI:57841"/>
        <dbReference type="ChEBI" id="CHEBI:62899"/>
        <dbReference type="EC" id="2.5.1.3"/>
    </reaction>
</comment>
<evidence type="ECO:0000256" key="5">
    <source>
        <dbReference type="ARBA" id="ARBA00022977"/>
    </source>
</evidence>
<comment type="catalytic activity">
    <reaction evidence="7 9 10">
        <text>2-(2-carboxy-4-methylthiazol-5-yl)ethyl phosphate + 4-amino-2-methyl-5-(diphosphooxymethyl)pyrimidine + 2 H(+) = thiamine phosphate + CO2 + diphosphate</text>
        <dbReference type="Rhea" id="RHEA:47848"/>
        <dbReference type="ChEBI" id="CHEBI:15378"/>
        <dbReference type="ChEBI" id="CHEBI:16526"/>
        <dbReference type="ChEBI" id="CHEBI:33019"/>
        <dbReference type="ChEBI" id="CHEBI:37575"/>
        <dbReference type="ChEBI" id="CHEBI:57841"/>
        <dbReference type="ChEBI" id="CHEBI:62890"/>
        <dbReference type="EC" id="2.5.1.3"/>
    </reaction>
</comment>
<keyword evidence="4 9" id="KW-0460">Magnesium</keyword>
<dbReference type="Pfam" id="PF02581">
    <property type="entry name" value="TMP-TENI"/>
    <property type="match status" value="1"/>
</dbReference>
<comment type="similarity">
    <text evidence="9 10">Belongs to the thiamine-phosphate synthase family.</text>
</comment>
<comment type="caution">
    <text evidence="13">The sequence shown here is derived from an EMBL/GenBank/DDBJ whole genome shotgun (WGS) entry which is preliminary data.</text>
</comment>
<dbReference type="CDD" id="cd00564">
    <property type="entry name" value="TMP_TenI"/>
    <property type="match status" value="1"/>
</dbReference>
<protein>
    <recommendedName>
        <fullName evidence="9">Thiamine-phosphate synthase</fullName>
        <shortName evidence="9">TP synthase</shortName>
        <shortName evidence="9">TPS</shortName>
        <ecNumber evidence="9">2.5.1.3</ecNumber>
    </recommendedName>
    <alternativeName>
        <fullName evidence="9">Thiamine-phosphate pyrophosphorylase</fullName>
        <shortName evidence="9">TMP pyrophosphorylase</shortName>
        <shortName evidence="9">TMP-PPase</shortName>
    </alternativeName>
</protein>
<dbReference type="EC" id="2.5.1.3" evidence="9"/>
<dbReference type="EMBL" id="JAENRR010000043">
    <property type="protein sequence ID" value="MBK3518851.1"/>
    <property type="molecule type" value="Genomic_DNA"/>
</dbReference>
<keyword evidence="2 9" id="KW-0808">Transferase</keyword>
<proteinExistence type="inferred from homology"/>
<name>A0ABS1HMI9_9BACT</name>
<dbReference type="PANTHER" id="PTHR20857">
    <property type="entry name" value="THIAMINE-PHOSPHATE PYROPHOSPHORYLASE"/>
    <property type="match status" value="1"/>
</dbReference>
<gene>
    <name evidence="9" type="primary">thiE</name>
    <name evidence="13" type="ORF">JIV24_16000</name>
</gene>
<evidence type="ECO:0000259" key="12">
    <source>
        <dbReference type="Pfam" id="PF02581"/>
    </source>
</evidence>
<evidence type="ECO:0000256" key="8">
    <source>
        <dbReference type="ARBA" id="ARBA00047883"/>
    </source>
</evidence>
<dbReference type="RefSeq" id="WP_200466069.1">
    <property type="nucleotide sequence ID" value="NZ_JAENRR010000043.1"/>
</dbReference>
<dbReference type="GO" id="GO:0004789">
    <property type="term" value="F:thiamine-phosphate diphosphorylase activity"/>
    <property type="evidence" value="ECO:0007669"/>
    <property type="project" value="UniProtKB-EC"/>
</dbReference>
<sequence length="221" mass="24043">MKKKTISRLHFITSPSHQSYMEQIHSVVLGGGNWVQLRMKDEATETIEKVAVEAMSYCLDNGVTFIMNDHVEIAAKIGADGVHLGKNDMSPDKAREILGPQAIIGGTANTYKDVKQLVAMGVDYIGLGPFRFTETKKNLSPTLGTEGYQSIIDKCKAEGITIPIIAIGGLKADDLSELFDTGIHGVAISSYITSNEQPGVVTLELLQKIGKYSSANWTKFH</sequence>
<evidence type="ECO:0000256" key="3">
    <source>
        <dbReference type="ARBA" id="ARBA00022723"/>
    </source>
</evidence>
<dbReference type="SUPFAM" id="SSF51391">
    <property type="entry name" value="Thiamin phosphate synthase"/>
    <property type="match status" value="1"/>
</dbReference>
<comment type="cofactor">
    <cofactor evidence="9">
        <name>Mg(2+)</name>
        <dbReference type="ChEBI" id="CHEBI:18420"/>
    </cofactor>
    <text evidence="9">Binds 1 Mg(2+) ion per subunit.</text>
</comment>
<dbReference type="InterPro" id="IPR034291">
    <property type="entry name" value="TMP_synthase"/>
</dbReference>
<organism evidence="13 14">
    <name type="scientific">Carboxylicivirga marina</name>
    <dbReference type="NCBI Taxonomy" id="2800988"/>
    <lineage>
        <taxon>Bacteria</taxon>
        <taxon>Pseudomonadati</taxon>
        <taxon>Bacteroidota</taxon>
        <taxon>Bacteroidia</taxon>
        <taxon>Marinilabiliales</taxon>
        <taxon>Marinilabiliaceae</taxon>
        <taxon>Carboxylicivirga</taxon>
    </lineage>
</organism>
<dbReference type="Proteomes" id="UP000605676">
    <property type="component" value="Unassembled WGS sequence"/>
</dbReference>
<dbReference type="NCBIfam" id="TIGR00693">
    <property type="entry name" value="thiE"/>
    <property type="match status" value="1"/>
</dbReference>
<feature type="domain" description="Thiamine phosphate synthase/TenI" evidence="12">
    <location>
        <begin position="10"/>
        <end position="192"/>
    </location>
</feature>
<evidence type="ECO:0000256" key="2">
    <source>
        <dbReference type="ARBA" id="ARBA00022679"/>
    </source>
</evidence>
<keyword evidence="14" id="KW-1185">Reference proteome</keyword>
<accession>A0ABS1HMI9</accession>
<keyword evidence="5 9" id="KW-0784">Thiamine biosynthesis</keyword>
<dbReference type="InterPro" id="IPR022998">
    <property type="entry name" value="ThiamineP_synth_TenI"/>
</dbReference>
<reference evidence="13 14" key="1">
    <citation type="submission" date="2021-01" db="EMBL/GenBank/DDBJ databases">
        <title>Carboxyliciviraga sp.nov., isolated from coastal sediments.</title>
        <authorList>
            <person name="Lu D."/>
            <person name="Zhang T."/>
        </authorList>
    </citation>
    <scope>NUCLEOTIDE SEQUENCE [LARGE SCALE GENOMIC DNA]</scope>
    <source>
        <strain evidence="13 14">N1Y132</strain>
    </source>
</reference>
<evidence type="ECO:0000256" key="7">
    <source>
        <dbReference type="ARBA" id="ARBA00047851"/>
    </source>
</evidence>
<comment type="catalytic activity">
    <reaction evidence="6 9 10">
        <text>4-methyl-5-(2-phosphooxyethyl)-thiazole + 4-amino-2-methyl-5-(diphosphooxymethyl)pyrimidine + H(+) = thiamine phosphate + diphosphate</text>
        <dbReference type="Rhea" id="RHEA:22328"/>
        <dbReference type="ChEBI" id="CHEBI:15378"/>
        <dbReference type="ChEBI" id="CHEBI:33019"/>
        <dbReference type="ChEBI" id="CHEBI:37575"/>
        <dbReference type="ChEBI" id="CHEBI:57841"/>
        <dbReference type="ChEBI" id="CHEBI:58296"/>
        <dbReference type="EC" id="2.5.1.3"/>
    </reaction>
</comment>
<evidence type="ECO:0000313" key="13">
    <source>
        <dbReference type="EMBL" id="MBK3518851.1"/>
    </source>
</evidence>
<feature type="binding site" evidence="9">
    <location>
        <begin position="36"/>
        <end position="40"/>
    </location>
    <ligand>
        <name>4-amino-2-methyl-5-(diphosphooxymethyl)pyrimidine</name>
        <dbReference type="ChEBI" id="CHEBI:57841"/>
    </ligand>
</feature>
<feature type="binding site" evidence="9">
    <location>
        <position position="169"/>
    </location>
    <ligand>
        <name>2-[(2R,5Z)-2-carboxy-4-methylthiazol-5(2H)-ylidene]ethyl phosphate</name>
        <dbReference type="ChEBI" id="CHEBI:62899"/>
    </ligand>
</feature>
<evidence type="ECO:0000256" key="1">
    <source>
        <dbReference type="ARBA" id="ARBA00005165"/>
    </source>
</evidence>
<comment type="pathway">
    <text evidence="1 9 11">Cofactor biosynthesis; thiamine diphosphate biosynthesis; thiamine phosphate from 4-amino-2-methyl-5-diphosphomethylpyrimidine and 4-methyl-5-(2-phosphoethyl)-thiazole: step 1/1.</text>
</comment>
<feature type="binding site" evidence="9">
    <location>
        <position position="136"/>
    </location>
    <ligand>
        <name>4-amino-2-methyl-5-(diphosphooxymethyl)pyrimidine</name>
        <dbReference type="ChEBI" id="CHEBI:57841"/>
    </ligand>
</feature>
<comment type="caution">
    <text evidence="9">Lacks conserved residue(s) required for the propagation of feature annotation.</text>
</comment>